<reference evidence="2 3" key="1">
    <citation type="submission" date="2015-01" db="EMBL/GenBank/DDBJ databases">
        <title>Genome of allotetraploid Gossypium barbadense reveals genomic plasticity and fiber elongation in cotton evolution.</title>
        <authorList>
            <person name="Chen X."/>
            <person name="Liu X."/>
            <person name="Zhao B."/>
            <person name="Zheng H."/>
            <person name="Hu Y."/>
            <person name="Lu G."/>
            <person name="Yang C."/>
            <person name="Chen J."/>
            <person name="Shan C."/>
            <person name="Zhang L."/>
            <person name="Zhou Y."/>
            <person name="Wang L."/>
            <person name="Guo W."/>
            <person name="Bai Y."/>
            <person name="Ruan J."/>
            <person name="Shangguan X."/>
            <person name="Mao Y."/>
            <person name="Jiang J."/>
            <person name="Zhu Y."/>
            <person name="Lei J."/>
            <person name="Kang H."/>
            <person name="Chen S."/>
            <person name="He X."/>
            <person name="Wang R."/>
            <person name="Wang Y."/>
            <person name="Chen J."/>
            <person name="Wang L."/>
            <person name="Yu S."/>
            <person name="Wang B."/>
            <person name="Wei J."/>
            <person name="Song S."/>
            <person name="Lu X."/>
            <person name="Gao Z."/>
            <person name="Gu W."/>
            <person name="Deng X."/>
            <person name="Ma D."/>
            <person name="Wang S."/>
            <person name="Liang W."/>
            <person name="Fang L."/>
            <person name="Cai C."/>
            <person name="Zhu X."/>
            <person name="Zhou B."/>
            <person name="Zhang Y."/>
            <person name="Chen Z."/>
            <person name="Xu S."/>
            <person name="Zhu R."/>
            <person name="Wang S."/>
            <person name="Zhang T."/>
            <person name="Zhao G."/>
        </authorList>
    </citation>
    <scope>NUCLEOTIDE SEQUENCE [LARGE SCALE GENOMIC DNA]</scope>
    <source>
        <strain evidence="3">cv. Xinhai21</strain>
        <tissue evidence="2">Leaf</tissue>
    </source>
</reference>
<name>A0A2P5VVL3_GOSBA</name>
<proteinExistence type="predicted"/>
<feature type="region of interest" description="Disordered" evidence="1">
    <location>
        <begin position="1"/>
        <end position="53"/>
    </location>
</feature>
<evidence type="ECO:0000313" key="3">
    <source>
        <dbReference type="Proteomes" id="UP000239757"/>
    </source>
</evidence>
<dbReference type="AlphaFoldDB" id="A0A2P5VVL3"/>
<organism evidence="2 3">
    <name type="scientific">Gossypium barbadense</name>
    <name type="common">Sea Island cotton</name>
    <name type="synonym">Hibiscus barbadensis</name>
    <dbReference type="NCBI Taxonomy" id="3634"/>
    <lineage>
        <taxon>Eukaryota</taxon>
        <taxon>Viridiplantae</taxon>
        <taxon>Streptophyta</taxon>
        <taxon>Embryophyta</taxon>
        <taxon>Tracheophyta</taxon>
        <taxon>Spermatophyta</taxon>
        <taxon>Magnoliopsida</taxon>
        <taxon>eudicotyledons</taxon>
        <taxon>Gunneridae</taxon>
        <taxon>Pentapetalae</taxon>
        <taxon>rosids</taxon>
        <taxon>malvids</taxon>
        <taxon>Malvales</taxon>
        <taxon>Malvaceae</taxon>
        <taxon>Malvoideae</taxon>
        <taxon>Gossypium</taxon>
    </lineage>
</organism>
<dbReference type="EMBL" id="KZ670638">
    <property type="protein sequence ID" value="PPR82878.1"/>
    <property type="molecule type" value="Genomic_DNA"/>
</dbReference>
<gene>
    <name evidence="2" type="ORF">GOBAR_AA37837</name>
</gene>
<evidence type="ECO:0000313" key="2">
    <source>
        <dbReference type="EMBL" id="PPR82878.1"/>
    </source>
</evidence>
<accession>A0A2P5VVL3</accession>
<protein>
    <submittedName>
        <fullName evidence="2">Uncharacterized protein</fullName>
    </submittedName>
</protein>
<dbReference type="Proteomes" id="UP000239757">
    <property type="component" value="Unassembled WGS sequence"/>
</dbReference>
<sequence>MLSPPRPSDNDGVQTALDLSPFSDGDEEGQDRVDEASRCGWDATNDGGVEGQGCGVRRRRQKAEGLKTIDAALGFLF</sequence>
<evidence type="ECO:0000256" key="1">
    <source>
        <dbReference type="SAM" id="MobiDB-lite"/>
    </source>
</evidence>